<dbReference type="RefSeq" id="WP_082631047.1">
    <property type="nucleotide sequence ID" value="NZ_LAXJ01000018.1"/>
</dbReference>
<dbReference type="InterPro" id="IPR017938">
    <property type="entry name" value="Riboflavin_synthase-like_b-brl"/>
</dbReference>
<evidence type="ECO:0000259" key="2">
    <source>
        <dbReference type="PROSITE" id="PS51384"/>
    </source>
</evidence>
<dbReference type="Gene3D" id="3.30.310.50">
    <property type="entry name" value="Alpha-D-phosphohexomutase, C-terminal domain"/>
    <property type="match status" value="1"/>
</dbReference>
<sequence>MSGPVHASATFRGAMPDDLVPHIAAHARDAELEVEETARGLIVRPPLATVSLEVGDAALEARIEAGDATALQNIRDYLHHILEHVAPDLALGAGWQGDILRNRPPLNFCTATVRGIRRVGANFLRVTLDCADTRRLSEERGMHFSLLLPPEGRAPVWPRLDANGRTVMPDGADRLHRAAYTFVALDPERGRFAFDVFEHEGGRATSWARAARPGDVVGISGPGSGGFPPGGDILIAGDETALPAIRRILQASAPGRRGHAIVEVGTDADICDVPRPDGIALSWCVRARNEALWDHLSMAPVPQGTDRFVWVAAEKALVRKAKHRFRHLLGLDPSEGYFAYYWEA</sequence>
<dbReference type="InterPro" id="IPR039261">
    <property type="entry name" value="FNR_nucleotide-bd"/>
</dbReference>
<dbReference type="OrthoDB" id="9814826at2"/>
<accession>A0A0T5NRT2</accession>
<dbReference type="InterPro" id="IPR017927">
    <property type="entry name" value="FAD-bd_FR_type"/>
</dbReference>
<proteinExistence type="inferred from homology"/>
<dbReference type="PATRIC" id="fig|1641875.4.peg.894"/>
<feature type="domain" description="FAD-binding FR-type" evidence="2">
    <location>
        <begin position="106"/>
        <end position="229"/>
    </location>
</feature>
<reference evidence="3 4" key="1">
    <citation type="submission" date="2015-04" db="EMBL/GenBank/DDBJ databases">
        <title>The draft genome sequence of Roseovarius sp.R12b.</title>
        <authorList>
            <person name="Li G."/>
            <person name="Lai Q."/>
            <person name="Shao Z."/>
            <person name="Yan P."/>
        </authorList>
    </citation>
    <scope>NUCLEOTIDE SEQUENCE [LARGE SCALE GENOMIC DNA]</scope>
    <source>
        <strain evidence="3 4">R12B</strain>
    </source>
</reference>
<dbReference type="Gene3D" id="3.40.50.80">
    <property type="entry name" value="Nucleotide-binding domain of ferredoxin-NADP reductase (FNR) module"/>
    <property type="match status" value="1"/>
</dbReference>
<organism evidence="3 4">
    <name type="scientific">Roseovarius atlanticus</name>
    <dbReference type="NCBI Taxonomy" id="1641875"/>
    <lineage>
        <taxon>Bacteria</taxon>
        <taxon>Pseudomonadati</taxon>
        <taxon>Pseudomonadota</taxon>
        <taxon>Alphaproteobacteria</taxon>
        <taxon>Rhodobacterales</taxon>
        <taxon>Roseobacteraceae</taxon>
        <taxon>Roseovarius</taxon>
    </lineage>
</organism>
<dbReference type="PROSITE" id="PS51384">
    <property type="entry name" value="FAD_FR"/>
    <property type="match status" value="1"/>
</dbReference>
<comment type="similarity">
    <text evidence="1">Belongs to the SIP oxidoreductase family.</text>
</comment>
<evidence type="ECO:0000313" key="3">
    <source>
        <dbReference type="EMBL" id="KRS11657.1"/>
    </source>
</evidence>
<dbReference type="InterPro" id="IPR013113">
    <property type="entry name" value="SIP_FAD-bd"/>
</dbReference>
<dbReference type="Proteomes" id="UP000051295">
    <property type="component" value="Unassembled WGS sequence"/>
</dbReference>
<dbReference type="AlphaFoldDB" id="A0A0T5NRT2"/>
<dbReference type="EMBL" id="LAXJ01000018">
    <property type="protein sequence ID" value="KRS11657.1"/>
    <property type="molecule type" value="Genomic_DNA"/>
</dbReference>
<dbReference type="Pfam" id="PF04954">
    <property type="entry name" value="SIP"/>
    <property type="match status" value="1"/>
</dbReference>
<comment type="caution">
    <text evidence="3">The sequence shown here is derived from an EMBL/GenBank/DDBJ whole genome shotgun (WGS) entry which is preliminary data.</text>
</comment>
<dbReference type="PANTHER" id="PTHR30157">
    <property type="entry name" value="FERRIC REDUCTASE, NADPH-DEPENDENT"/>
    <property type="match status" value="1"/>
</dbReference>
<dbReference type="Gene3D" id="2.40.30.10">
    <property type="entry name" value="Translation factors"/>
    <property type="match status" value="1"/>
</dbReference>
<dbReference type="STRING" id="1641875.XM53_15420"/>
<protein>
    <recommendedName>
        <fullName evidence="2">FAD-binding FR-type domain-containing protein</fullName>
    </recommendedName>
</protein>
<dbReference type="Pfam" id="PF08021">
    <property type="entry name" value="FAD_binding_9"/>
    <property type="match status" value="1"/>
</dbReference>
<keyword evidence="4" id="KW-1185">Reference proteome</keyword>
<dbReference type="InterPro" id="IPR007037">
    <property type="entry name" value="SIP_rossman_dom"/>
</dbReference>
<dbReference type="InterPro" id="IPR039374">
    <property type="entry name" value="SIP_fam"/>
</dbReference>
<evidence type="ECO:0000313" key="4">
    <source>
        <dbReference type="Proteomes" id="UP000051295"/>
    </source>
</evidence>
<dbReference type="PANTHER" id="PTHR30157:SF0">
    <property type="entry name" value="NADPH-DEPENDENT FERRIC-CHELATE REDUCTASE"/>
    <property type="match status" value="1"/>
</dbReference>
<gene>
    <name evidence="3" type="ORF">XM53_15420</name>
</gene>
<dbReference type="GO" id="GO:0016491">
    <property type="term" value="F:oxidoreductase activity"/>
    <property type="evidence" value="ECO:0007669"/>
    <property type="project" value="InterPro"/>
</dbReference>
<dbReference type="CDD" id="cd06193">
    <property type="entry name" value="siderophore_interacting"/>
    <property type="match status" value="1"/>
</dbReference>
<dbReference type="SUPFAM" id="SSF63380">
    <property type="entry name" value="Riboflavin synthase domain-like"/>
    <property type="match status" value="1"/>
</dbReference>
<name>A0A0T5NRT2_9RHOB</name>
<evidence type="ECO:0000256" key="1">
    <source>
        <dbReference type="ARBA" id="ARBA00035644"/>
    </source>
</evidence>